<keyword evidence="7" id="KW-1185">Reference proteome</keyword>
<reference evidence="7" key="1">
    <citation type="journal article" date="2019" name="Int. J. Syst. Evol. Microbiol.">
        <title>The Global Catalogue of Microorganisms (GCM) 10K type strain sequencing project: providing services to taxonomists for standard genome sequencing and annotation.</title>
        <authorList>
            <consortium name="The Broad Institute Genomics Platform"/>
            <consortium name="The Broad Institute Genome Sequencing Center for Infectious Disease"/>
            <person name="Wu L."/>
            <person name="Ma J."/>
        </authorList>
    </citation>
    <scope>NUCLEOTIDE SEQUENCE [LARGE SCALE GENOMIC DNA]</scope>
    <source>
        <strain evidence="7">JCM 9933</strain>
    </source>
</reference>
<dbReference type="Gene3D" id="3.20.20.370">
    <property type="entry name" value="Glycoside hydrolase/deacetylase"/>
    <property type="match status" value="1"/>
</dbReference>
<evidence type="ECO:0000313" key="7">
    <source>
        <dbReference type="Proteomes" id="UP001501588"/>
    </source>
</evidence>
<feature type="domain" description="NodB homology" evidence="5">
    <location>
        <begin position="39"/>
        <end position="261"/>
    </location>
</feature>
<comment type="function">
    <text evidence="1">Is involved in generating a small heat-stable compound (Nod), an acylated oligomer of N-acetylglucosamine, that stimulates mitosis in various plant protoplasts.</text>
</comment>
<proteinExistence type="inferred from homology"/>
<name>A0ABP3R6B6_9PROT</name>
<gene>
    <name evidence="6" type="ORF">GCM10009416_43150</name>
</gene>
<evidence type="ECO:0000313" key="6">
    <source>
        <dbReference type="EMBL" id="GAA0600501.1"/>
    </source>
</evidence>
<accession>A0ABP3R6B6</accession>
<dbReference type="EMBL" id="BAAAFZ010000072">
    <property type="protein sequence ID" value="GAA0600501.1"/>
    <property type="molecule type" value="Genomic_DNA"/>
</dbReference>
<dbReference type="InterPro" id="IPR011330">
    <property type="entry name" value="Glyco_hydro/deAcase_b/a-brl"/>
</dbReference>
<evidence type="ECO:0000256" key="4">
    <source>
        <dbReference type="ARBA" id="ARBA00032976"/>
    </source>
</evidence>
<dbReference type="PROSITE" id="PS51677">
    <property type="entry name" value="NODB"/>
    <property type="match status" value="1"/>
</dbReference>
<evidence type="ECO:0000256" key="3">
    <source>
        <dbReference type="ARBA" id="ARBA00020071"/>
    </source>
</evidence>
<dbReference type="RefSeq" id="WP_343897487.1">
    <property type="nucleotide sequence ID" value="NZ_BAAAFZ010000072.1"/>
</dbReference>
<dbReference type="InterPro" id="IPR037950">
    <property type="entry name" value="PgdA-like"/>
</dbReference>
<dbReference type="Proteomes" id="UP001501588">
    <property type="component" value="Unassembled WGS sequence"/>
</dbReference>
<dbReference type="InterPro" id="IPR002509">
    <property type="entry name" value="NODB_dom"/>
</dbReference>
<evidence type="ECO:0000256" key="1">
    <source>
        <dbReference type="ARBA" id="ARBA00003236"/>
    </source>
</evidence>
<dbReference type="PANTHER" id="PTHR47561:SF1">
    <property type="entry name" value="POLYSACCHARIDE DEACETYLASE FAMILY PROTEIN (AFU_ORTHOLOGUE AFUA_6G05030)"/>
    <property type="match status" value="1"/>
</dbReference>
<dbReference type="CDD" id="cd10938">
    <property type="entry name" value="CE4_HpPgdA_like"/>
    <property type="match status" value="1"/>
</dbReference>
<protein>
    <recommendedName>
        <fullName evidence="3">Chitooligosaccharide deacetylase</fullName>
    </recommendedName>
    <alternativeName>
        <fullName evidence="4">Nodulation protein B</fullName>
    </alternativeName>
</protein>
<sequence length="279" mass="31540">MSDIHVDWPGGARVAVMLTFDFDAETLWLSRDPDNARRPGVLSQGTYGAKVGVPKILEVLREEAVKATFFVPGWTAENHTARCEAILRDGHEVAHHSYSHRWIDPDFPDQEREEMERGLDALKRVLGVVPRGYRSPAGETSDNMVRLLQRHGFLYDSSLLDDVVPYRLALPGGGGEGPVELPWHWSTDDAPHALFSIKNPRPIFPNSHLREIFQDEFREIHRWGGLYNLVMHPQVTGRPSRVALLREMIGWMRDFPGVWFATGAEVAEAWAATQKSRAS</sequence>
<evidence type="ECO:0000259" key="5">
    <source>
        <dbReference type="PROSITE" id="PS51677"/>
    </source>
</evidence>
<dbReference type="Pfam" id="PF01522">
    <property type="entry name" value="Polysacc_deac_1"/>
    <property type="match status" value="1"/>
</dbReference>
<dbReference type="PANTHER" id="PTHR47561">
    <property type="entry name" value="POLYSACCHARIDE DEACETYLASE FAMILY PROTEIN (AFU_ORTHOLOGUE AFUA_6G05030)"/>
    <property type="match status" value="1"/>
</dbReference>
<comment type="similarity">
    <text evidence="2">Belongs to the polysaccharide deacetylase family.</text>
</comment>
<organism evidence="6 7">
    <name type="scientific">Craurococcus roseus</name>
    <dbReference type="NCBI Taxonomy" id="77585"/>
    <lineage>
        <taxon>Bacteria</taxon>
        <taxon>Pseudomonadati</taxon>
        <taxon>Pseudomonadota</taxon>
        <taxon>Alphaproteobacteria</taxon>
        <taxon>Acetobacterales</taxon>
        <taxon>Acetobacteraceae</taxon>
        <taxon>Craurococcus</taxon>
    </lineage>
</organism>
<comment type="caution">
    <text evidence="6">The sequence shown here is derived from an EMBL/GenBank/DDBJ whole genome shotgun (WGS) entry which is preliminary data.</text>
</comment>
<evidence type="ECO:0000256" key="2">
    <source>
        <dbReference type="ARBA" id="ARBA00010973"/>
    </source>
</evidence>
<dbReference type="SUPFAM" id="SSF88713">
    <property type="entry name" value="Glycoside hydrolase/deacetylase"/>
    <property type="match status" value="1"/>
</dbReference>